<dbReference type="EMBL" id="CP134880">
    <property type="protein sequence ID" value="WNM28447.1"/>
    <property type="molecule type" value="Genomic_DNA"/>
</dbReference>
<gene>
    <name evidence="2" type="ORF">RN607_05450</name>
</gene>
<sequence length="102" mass="11203">MTGSTAGGLPKALEHDWPQLTALVDAYSERQPIPCRMSPMPGAWIGDDEGEQANAAAECRTCPALIACRRYGLEHLREPGVYGGLTYQQRRATARQTKENRS</sequence>
<protein>
    <submittedName>
        <fullName evidence="2">WhiB family transcriptional regulator</fullName>
    </submittedName>
</protein>
<proteinExistence type="predicted"/>
<accession>A0AA96FFG5</accession>
<dbReference type="Proteomes" id="UP001303408">
    <property type="component" value="Chromosome"/>
</dbReference>
<name>A0AA96FFG5_9MICO</name>
<reference evidence="2" key="1">
    <citation type="submission" date="2023-09" db="EMBL/GenBank/DDBJ databases">
        <title>Demequina sp. a novel bacteria isolated from Capsicum annuum.</title>
        <authorList>
            <person name="Humaira Z."/>
            <person name="Lee J."/>
            <person name="Cho D."/>
        </authorList>
    </citation>
    <scope>NUCLEOTIDE SEQUENCE</scope>
    <source>
        <strain evidence="2">PMTSA13</strain>
    </source>
</reference>
<dbReference type="KEGG" id="dcp:RN607_05450"/>
<dbReference type="PROSITE" id="PS51674">
    <property type="entry name" value="4FE4S_WBL"/>
    <property type="match status" value="1"/>
</dbReference>
<evidence type="ECO:0000259" key="1">
    <source>
        <dbReference type="PROSITE" id="PS51674"/>
    </source>
</evidence>
<dbReference type="InterPro" id="IPR034768">
    <property type="entry name" value="4FE4S_WBL"/>
</dbReference>
<organism evidence="2">
    <name type="scientific">Demequina capsici</name>
    <dbReference type="NCBI Taxonomy" id="3075620"/>
    <lineage>
        <taxon>Bacteria</taxon>
        <taxon>Bacillati</taxon>
        <taxon>Actinomycetota</taxon>
        <taxon>Actinomycetes</taxon>
        <taxon>Micrococcales</taxon>
        <taxon>Demequinaceae</taxon>
        <taxon>Demequina</taxon>
    </lineage>
</organism>
<dbReference type="AlphaFoldDB" id="A0AA96FFG5"/>
<dbReference type="Pfam" id="PF02467">
    <property type="entry name" value="Whib"/>
    <property type="match status" value="1"/>
</dbReference>
<dbReference type="RefSeq" id="WP_313544867.1">
    <property type="nucleotide sequence ID" value="NZ_CP134880.1"/>
</dbReference>
<feature type="domain" description="4Fe-4S Wbl-type" evidence="1">
    <location>
        <begin position="34"/>
        <end position="92"/>
    </location>
</feature>
<evidence type="ECO:0000313" key="2">
    <source>
        <dbReference type="EMBL" id="WNM28447.1"/>
    </source>
</evidence>